<dbReference type="PANTHER" id="PTHR35024:SF4">
    <property type="entry name" value="POLYMER-FORMING CYTOSKELETAL PROTEIN"/>
    <property type="match status" value="1"/>
</dbReference>
<organism evidence="2 3">
    <name type="scientific">Rhodoferax lithotrophicus</name>
    <dbReference type="NCBI Taxonomy" id="2798804"/>
    <lineage>
        <taxon>Bacteria</taxon>
        <taxon>Pseudomonadati</taxon>
        <taxon>Pseudomonadota</taxon>
        <taxon>Betaproteobacteria</taxon>
        <taxon>Burkholderiales</taxon>
        <taxon>Comamonadaceae</taxon>
        <taxon>Rhodoferax</taxon>
    </lineage>
</organism>
<dbReference type="InterPro" id="IPR007607">
    <property type="entry name" value="BacA/B"/>
</dbReference>
<protein>
    <recommendedName>
        <fullName evidence="4">Cell shape determination protein CcmA</fullName>
    </recommendedName>
</protein>
<evidence type="ECO:0000313" key="2">
    <source>
        <dbReference type="EMBL" id="BCO29609.1"/>
    </source>
</evidence>
<evidence type="ECO:0008006" key="4">
    <source>
        <dbReference type="Google" id="ProtNLM"/>
    </source>
</evidence>
<evidence type="ECO:0000313" key="3">
    <source>
        <dbReference type="Proteomes" id="UP000824366"/>
    </source>
</evidence>
<sequence length="137" mass="14664">MFNRKKQPPIKTLVALGCQIDGNFQFADGLRLDGSIQGNLVGQADHPSILVIAETAVVVGEVHADHVIINGKVDGPVHARQMLELQPKARITGDVTYKLLEMHQGALVTGKLCPIVGDIPATVSEEKPTLKLAANNQ</sequence>
<comment type="similarity">
    <text evidence="1">Belongs to the bactofilin family.</text>
</comment>
<gene>
    <name evidence="2" type="ORF">MIZ03_4532</name>
</gene>
<evidence type="ECO:0000256" key="1">
    <source>
        <dbReference type="ARBA" id="ARBA00044755"/>
    </source>
</evidence>
<dbReference type="PANTHER" id="PTHR35024">
    <property type="entry name" value="HYPOTHETICAL CYTOSOLIC PROTEIN"/>
    <property type="match status" value="1"/>
</dbReference>
<keyword evidence="3" id="KW-1185">Reference proteome</keyword>
<name>A0ABN6DC49_9BURK</name>
<proteinExistence type="inferred from homology"/>
<reference evidence="2 3" key="1">
    <citation type="journal article" date="2021" name="Microbiol. Spectr.">
        <title>A Single Bacterium Capable of Oxidation and Reduction of Iron at Circumneutral pH.</title>
        <authorList>
            <person name="Kato S."/>
            <person name="Ohkuma M."/>
        </authorList>
    </citation>
    <scope>NUCLEOTIDE SEQUENCE [LARGE SCALE GENOMIC DNA]</scope>
    <source>
        <strain evidence="2 3">MIZ03</strain>
    </source>
</reference>
<accession>A0ABN6DC49</accession>
<dbReference type="EMBL" id="AP024238">
    <property type="protein sequence ID" value="BCO29609.1"/>
    <property type="molecule type" value="Genomic_DNA"/>
</dbReference>
<dbReference type="Proteomes" id="UP000824366">
    <property type="component" value="Chromosome"/>
</dbReference>
<dbReference type="Pfam" id="PF04519">
    <property type="entry name" value="Bactofilin"/>
    <property type="match status" value="1"/>
</dbReference>
<dbReference type="RefSeq" id="WP_223905793.1">
    <property type="nucleotide sequence ID" value="NZ_AP024238.1"/>
</dbReference>